<protein>
    <submittedName>
        <fullName evidence="1">Uncharacterized protein</fullName>
    </submittedName>
</protein>
<evidence type="ECO:0000313" key="2">
    <source>
        <dbReference type="Proteomes" id="UP001163321"/>
    </source>
</evidence>
<comment type="caution">
    <text evidence="1">The sequence shown here is derived from an EMBL/GenBank/DDBJ whole genome shotgun (WGS) entry which is preliminary data.</text>
</comment>
<sequence>MLERNGEELLCSFNSLFATRKPIDDPDIPEEVDRAKGLKRAMFATQEIVSDESDSNNDREDAESKERNNDRNNDECHDETPNAMTVSATRR</sequence>
<organism evidence="1 2">
    <name type="scientific">Peronosclerospora sorghi</name>
    <dbReference type="NCBI Taxonomy" id="230839"/>
    <lineage>
        <taxon>Eukaryota</taxon>
        <taxon>Sar</taxon>
        <taxon>Stramenopiles</taxon>
        <taxon>Oomycota</taxon>
        <taxon>Peronosporomycetes</taxon>
        <taxon>Peronosporales</taxon>
        <taxon>Peronosporaceae</taxon>
        <taxon>Peronosclerospora</taxon>
    </lineage>
</organism>
<keyword evidence="2" id="KW-1185">Reference proteome</keyword>
<evidence type="ECO:0000313" key="1">
    <source>
        <dbReference type="EMBL" id="KAI9910448.1"/>
    </source>
</evidence>
<proteinExistence type="predicted"/>
<name>A0ACC0VV97_9STRA</name>
<gene>
    <name evidence="1" type="ORF">PsorP6_010670</name>
</gene>
<dbReference type="EMBL" id="CM047585">
    <property type="protein sequence ID" value="KAI9910448.1"/>
    <property type="molecule type" value="Genomic_DNA"/>
</dbReference>
<reference evidence="1 2" key="1">
    <citation type="journal article" date="2022" name="bioRxiv">
        <title>The genome of the oomycete Peronosclerospora sorghi, a cosmopolitan pathogen of maize and sorghum, is inflated with dispersed pseudogenes.</title>
        <authorList>
            <person name="Fletcher K."/>
            <person name="Martin F."/>
            <person name="Isakeit T."/>
            <person name="Cavanaugh K."/>
            <person name="Magill C."/>
            <person name="Michelmore R."/>
        </authorList>
    </citation>
    <scope>NUCLEOTIDE SEQUENCE [LARGE SCALE GENOMIC DNA]</scope>
    <source>
        <strain evidence="1">P6</strain>
    </source>
</reference>
<accession>A0ACC0VV97</accession>
<dbReference type="Proteomes" id="UP001163321">
    <property type="component" value="Chromosome 6"/>
</dbReference>